<dbReference type="SMART" id="SM00060">
    <property type="entry name" value="FN3"/>
    <property type="match status" value="1"/>
</dbReference>
<evidence type="ECO:0000259" key="9">
    <source>
        <dbReference type="PROSITE" id="PS50853"/>
    </source>
</evidence>
<reference evidence="10" key="1">
    <citation type="submission" date="2022-11" db="EMBL/GenBank/DDBJ databases">
        <title>Centuries of genome instability and evolution in soft-shell clam transmissible cancer (bioRxiv).</title>
        <authorList>
            <person name="Hart S.F.M."/>
            <person name="Yonemitsu M.A."/>
            <person name="Giersch R.M."/>
            <person name="Beal B.F."/>
            <person name="Arriagada G."/>
            <person name="Davis B.W."/>
            <person name="Ostrander E.A."/>
            <person name="Goff S.P."/>
            <person name="Metzger M.J."/>
        </authorList>
    </citation>
    <scope>NUCLEOTIDE SEQUENCE</scope>
    <source>
        <strain evidence="10">MELC-2E11</strain>
        <tissue evidence="10">Siphon/mantle</tissue>
    </source>
</reference>
<dbReference type="InterPro" id="IPR003598">
    <property type="entry name" value="Ig_sub2"/>
</dbReference>
<dbReference type="Pfam" id="PF00041">
    <property type="entry name" value="fn3"/>
    <property type="match status" value="1"/>
</dbReference>
<feature type="compositionally biased region" description="Basic and acidic residues" evidence="6">
    <location>
        <begin position="172"/>
        <end position="184"/>
    </location>
</feature>
<feature type="transmembrane region" description="Helical" evidence="7">
    <location>
        <begin position="744"/>
        <end position="767"/>
    </location>
</feature>
<keyword evidence="11" id="KW-1185">Reference proteome</keyword>
<evidence type="ECO:0000256" key="2">
    <source>
        <dbReference type="ARBA" id="ARBA00023136"/>
    </source>
</evidence>
<feature type="non-terminal residue" evidence="10">
    <location>
        <position position="1"/>
    </location>
</feature>
<dbReference type="InterPro" id="IPR003961">
    <property type="entry name" value="FN3_dom"/>
</dbReference>
<organism evidence="10 11">
    <name type="scientific">Mya arenaria</name>
    <name type="common">Soft-shell clam</name>
    <dbReference type="NCBI Taxonomy" id="6604"/>
    <lineage>
        <taxon>Eukaryota</taxon>
        <taxon>Metazoa</taxon>
        <taxon>Spiralia</taxon>
        <taxon>Lophotrochozoa</taxon>
        <taxon>Mollusca</taxon>
        <taxon>Bivalvia</taxon>
        <taxon>Autobranchia</taxon>
        <taxon>Heteroconchia</taxon>
        <taxon>Euheterodonta</taxon>
        <taxon>Imparidentia</taxon>
        <taxon>Neoheterodontei</taxon>
        <taxon>Myida</taxon>
        <taxon>Myoidea</taxon>
        <taxon>Myidae</taxon>
        <taxon>Mya</taxon>
    </lineage>
</organism>
<evidence type="ECO:0000256" key="3">
    <source>
        <dbReference type="ARBA" id="ARBA00023157"/>
    </source>
</evidence>
<dbReference type="InterPro" id="IPR013162">
    <property type="entry name" value="CD80_C2-set"/>
</dbReference>
<accession>A0ABY7E7H6</accession>
<dbReference type="SUPFAM" id="SSF49265">
    <property type="entry name" value="Fibronectin type III"/>
    <property type="match status" value="1"/>
</dbReference>
<dbReference type="InterPro" id="IPR036179">
    <property type="entry name" value="Ig-like_dom_sf"/>
</dbReference>
<proteinExistence type="predicted"/>
<dbReference type="CDD" id="cd00063">
    <property type="entry name" value="FN3"/>
    <property type="match status" value="1"/>
</dbReference>
<comment type="subcellular location">
    <subcellularLocation>
        <location evidence="1">Membrane</location>
        <topology evidence="1">Single-pass type I membrane protein</topology>
    </subcellularLocation>
</comment>
<dbReference type="Proteomes" id="UP001164746">
    <property type="component" value="Chromosome 5"/>
</dbReference>
<dbReference type="PANTHER" id="PTHR11640:SF31">
    <property type="entry name" value="IRREGULAR CHIASM C-ROUGHEST PROTEIN-RELATED"/>
    <property type="match status" value="1"/>
</dbReference>
<dbReference type="Gene3D" id="2.60.40.10">
    <property type="entry name" value="Immunoglobulins"/>
    <property type="match status" value="4"/>
</dbReference>
<dbReference type="InterPro" id="IPR051275">
    <property type="entry name" value="Cell_adhesion_signaling"/>
</dbReference>
<keyword evidence="7" id="KW-0812">Transmembrane</keyword>
<feature type="domain" description="Ig-like" evidence="8">
    <location>
        <begin position="439"/>
        <end position="524"/>
    </location>
</feature>
<keyword evidence="3" id="KW-1015">Disulfide bond</keyword>
<sequence>ILLTVLSITLSGNGTSGGFTVQENALLELTCSTSTDVQYVVFNRRIREFAYHTITSVGYGSSGCAVSDPEPISYLSCSCVSRHQFACVIRNVTRNMNGHVWFCLPPGGNANVVTGDKTIVVTIGINAVSIVFPAVQTVIVIENSARQFRLETSAGNPQATVEWYKDNGTPSRADDTEITTGKETDSSASGTLIVTIGKLTLTVQRNDHDVGVYCRANNGGAWLYSSSVVLDVTTVRVISGRSMTLTCSSIGNPSPTYTWTYPGVGSYTGPTLTLSSVQTTHAGDVTCAAMNTLSPTGGTAVEKNPPSTPSCSISGTSISTTAILVEGTDRFISCTSYANPPLVTYIWSTPSRGQVSGANVFLTNVEHPADHGQYTLSVTNTMDPTGENTETGTNSRAFSKQDDGMYACTATNRLTPTGFPAHPGNHSGTMHLNSSVTEFRVTGIRHEANVTQAEKKSTTFTCMVDSNPPSTINIRKDGELRRSVNHATQLEYTIANLACTDAGLYTCDSSNQFNFDKSSAKDLHLFVTCSPRRPPGQDIKLNFTAQLHDNATLQYNVVAYPVPIASQFVWKRCLRRNMCIQLSNIAAKYEITTMYLSSKLTVFDADIDDFGAYSLSIKNGIGEEIVEDMFLQSVGPPDTPTCFMVISNTVTSSSAVLSWIPGPNNGSPQTFHISYRVLDALGDWPNFSFQDNGETEMNVTLHSLAPGRSYFVKCYALNTAGDSGKQILRFSTLKEVAPIESRGAVIAGVVITGFITMVVIVVVFCFLRNKYSCAFKVTRKEDSRSRPTVPFAEIPGDNDAITYETVSAKNNTPVYDVLSVGNEGPDKPHVYMPLDESMATPDPNKEESKTKVPIYHNTMAKNQVQTVL</sequence>
<dbReference type="InterPro" id="IPR003599">
    <property type="entry name" value="Ig_sub"/>
</dbReference>
<keyword evidence="5" id="KW-0393">Immunoglobulin domain</keyword>
<feature type="domain" description="Ig-like" evidence="8">
    <location>
        <begin position="226"/>
        <end position="314"/>
    </location>
</feature>
<evidence type="ECO:0000256" key="5">
    <source>
        <dbReference type="ARBA" id="ARBA00023319"/>
    </source>
</evidence>
<dbReference type="PROSITE" id="PS50835">
    <property type="entry name" value="IG_LIKE"/>
    <property type="match status" value="3"/>
</dbReference>
<dbReference type="SMART" id="SM00409">
    <property type="entry name" value="IG"/>
    <property type="match status" value="2"/>
</dbReference>
<dbReference type="EMBL" id="CP111016">
    <property type="protein sequence ID" value="WAR05109.1"/>
    <property type="molecule type" value="Genomic_DNA"/>
</dbReference>
<name>A0ABY7E7H6_MYAAR</name>
<evidence type="ECO:0000256" key="7">
    <source>
        <dbReference type="SAM" id="Phobius"/>
    </source>
</evidence>
<feature type="domain" description="Ig-like" evidence="8">
    <location>
        <begin position="316"/>
        <end position="437"/>
    </location>
</feature>
<dbReference type="Pfam" id="PF13927">
    <property type="entry name" value="Ig_3"/>
    <property type="match status" value="2"/>
</dbReference>
<dbReference type="CDD" id="cd00096">
    <property type="entry name" value="Ig"/>
    <property type="match status" value="1"/>
</dbReference>
<keyword evidence="7" id="KW-1133">Transmembrane helix</keyword>
<evidence type="ECO:0000256" key="6">
    <source>
        <dbReference type="SAM" id="MobiDB-lite"/>
    </source>
</evidence>
<feature type="domain" description="Fibronectin type-III" evidence="9">
    <location>
        <begin position="636"/>
        <end position="736"/>
    </location>
</feature>
<dbReference type="PROSITE" id="PS50853">
    <property type="entry name" value="FN3"/>
    <property type="match status" value="1"/>
</dbReference>
<evidence type="ECO:0000256" key="1">
    <source>
        <dbReference type="ARBA" id="ARBA00004479"/>
    </source>
</evidence>
<dbReference type="SUPFAM" id="SSF48726">
    <property type="entry name" value="Immunoglobulin"/>
    <property type="match status" value="4"/>
</dbReference>
<keyword evidence="4" id="KW-0325">Glycoprotein</keyword>
<evidence type="ECO:0000256" key="4">
    <source>
        <dbReference type="ARBA" id="ARBA00023180"/>
    </source>
</evidence>
<dbReference type="PANTHER" id="PTHR11640">
    <property type="entry name" value="NEPHRIN"/>
    <property type="match status" value="1"/>
</dbReference>
<gene>
    <name evidence="10" type="ORF">MAR_020478</name>
</gene>
<evidence type="ECO:0000259" key="8">
    <source>
        <dbReference type="PROSITE" id="PS50835"/>
    </source>
</evidence>
<dbReference type="SMART" id="SM00408">
    <property type="entry name" value="IGc2"/>
    <property type="match status" value="2"/>
</dbReference>
<evidence type="ECO:0000313" key="11">
    <source>
        <dbReference type="Proteomes" id="UP001164746"/>
    </source>
</evidence>
<protein>
    <submittedName>
        <fullName evidence="10">CONT-like protein</fullName>
    </submittedName>
</protein>
<evidence type="ECO:0000313" key="10">
    <source>
        <dbReference type="EMBL" id="WAR05109.1"/>
    </source>
</evidence>
<dbReference type="Pfam" id="PF08205">
    <property type="entry name" value="C2-set_2"/>
    <property type="match status" value="1"/>
</dbReference>
<dbReference type="InterPro" id="IPR007110">
    <property type="entry name" value="Ig-like_dom"/>
</dbReference>
<dbReference type="InterPro" id="IPR013783">
    <property type="entry name" value="Ig-like_fold"/>
</dbReference>
<dbReference type="InterPro" id="IPR036116">
    <property type="entry name" value="FN3_sf"/>
</dbReference>
<feature type="region of interest" description="Disordered" evidence="6">
    <location>
        <begin position="165"/>
        <end position="184"/>
    </location>
</feature>
<keyword evidence="2 7" id="KW-0472">Membrane</keyword>